<reference evidence="2 3" key="1">
    <citation type="journal article" date="2013" name="Proc. Natl. Acad. Sci. U.S.A.">
        <title>Genome of an arbuscular mycorrhizal fungus provides insight into the oldest plant symbiosis.</title>
        <authorList>
            <person name="Tisserant E."/>
            <person name="Malbreil M."/>
            <person name="Kuo A."/>
            <person name="Kohler A."/>
            <person name="Symeonidi A."/>
            <person name="Balestrini R."/>
            <person name="Charron P."/>
            <person name="Duensing N."/>
            <person name="Frei Dit Frey N."/>
            <person name="Gianinazzi-Pearson V."/>
            <person name="Gilbert L.B."/>
            <person name="Handa Y."/>
            <person name="Herr J.R."/>
            <person name="Hijri M."/>
            <person name="Koul R."/>
            <person name="Kawaguchi M."/>
            <person name="Krajinski F."/>
            <person name="Lammers P.J."/>
            <person name="Masclaux F.G."/>
            <person name="Murat C."/>
            <person name="Morin E."/>
            <person name="Ndikumana S."/>
            <person name="Pagni M."/>
            <person name="Petitpierre D."/>
            <person name="Requena N."/>
            <person name="Rosikiewicz P."/>
            <person name="Riley R."/>
            <person name="Saito K."/>
            <person name="San Clemente H."/>
            <person name="Shapiro H."/>
            <person name="van Tuinen D."/>
            <person name="Becard G."/>
            <person name="Bonfante P."/>
            <person name="Paszkowski U."/>
            <person name="Shachar-Hill Y.Y."/>
            <person name="Tuskan G.A."/>
            <person name="Young P.W."/>
            <person name="Sanders I.R."/>
            <person name="Henrissat B."/>
            <person name="Rensing S.A."/>
            <person name="Grigoriev I.V."/>
            <person name="Corradi N."/>
            <person name="Roux C."/>
            <person name="Martin F."/>
        </authorList>
    </citation>
    <scope>NUCLEOTIDE SEQUENCE [LARGE SCALE GENOMIC DNA]</scope>
    <source>
        <strain evidence="3">DAOM 181602 / DAOM 197198 / MUCL 43194</strain>
        <strain evidence="2">DAOM 197198</strain>
    </source>
</reference>
<gene>
    <name evidence="2" type="ORF">GLOIN_2v1774268</name>
    <name evidence="1" type="ORF">GLOINDRAFT_12739</name>
</gene>
<reference evidence="2 3" key="3">
    <citation type="journal article" date="2018" name="New Phytol.">
        <title>High intraspecific genome diversity in the model arbuscular mycorrhizal symbiont Rhizophagus irregularis.</title>
        <authorList>
            <person name="Chen E.C.H."/>
            <person name="Morin E."/>
            <person name="Beaudet D."/>
            <person name="Noel J."/>
            <person name="Yildirir G."/>
            <person name="Ndikumana S."/>
            <person name="Charron P."/>
            <person name="St-Onge C."/>
            <person name="Giorgi J."/>
            <person name="Kruger M."/>
            <person name="Marton T."/>
            <person name="Ropars J."/>
            <person name="Grigoriev I.V."/>
            <person name="Hainaut M."/>
            <person name="Henrissat B."/>
            <person name="Roux C."/>
            <person name="Martin F."/>
            <person name="Corradi N."/>
        </authorList>
    </citation>
    <scope>NUCLEOTIDE SEQUENCE [LARGE SCALE GENOMIC DNA]</scope>
    <source>
        <strain evidence="3">DAOM 181602 / DAOM 197198 / MUCL 43194</strain>
        <strain evidence="2">DAOM 197198</strain>
    </source>
</reference>
<dbReference type="AlphaFoldDB" id="U9SK69"/>
<reference evidence="1" key="2">
    <citation type="submission" date="2013-07" db="EMBL/GenBank/DDBJ databases">
        <title>The genome of an arbuscular mycorrhizal fungus provides insights into the evolution of the oldest plant symbiosis.</title>
        <authorList>
            <consortium name="DOE Joint Genome Institute"/>
            <person name="Tisserant E."/>
            <person name="Malbreil M."/>
            <person name="Kuo A."/>
            <person name="Kohler A."/>
            <person name="Symeonidi A."/>
            <person name="Balestrini R."/>
            <person name="Charron P."/>
            <person name="Duensing N."/>
            <person name="Frei-dit-Frey N."/>
            <person name="Gianinazzi-Pearson V."/>
            <person name="Gilbert B."/>
            <person name="Handa Y."/>
            <person name="Hijri M."/>
            <person name="Kaul R."/>
            <person name="Kawaguchi M."/>
            <person name="Krajinski F."/>
            <person name="Lammers P."/>
            <person name="Lapierre D."/>
            <person name="Masclaux F.G."/>
            <person name="Murat C."/>
            <person name="Morin E."/>
            <person name="Ndikumana S."/>
            <person name="Pagni M."/>
            <person name="Petitpierre D."/>
            <person name="Requena N."/>
            <person name="Rosikiewicz P."/>
            <person name="Riley R."/>
            <person name="Saito K."/>
            <person name="San Clemente H."/>
            <person name="Shapiro H."/>
            <person name="van Tuinen D."/>
            <person name="Becard G."/>
            <person name="Bonfante P."/>
            <person name="Paszkowski U."/>
            <person name="Shachar-Hill Y."/>
            <person name="Young J.P."/>
            <person name="Sanders I.R."/>
            <person name="Henrissat B."/>
            <person name="Rensing S.A."/>
            <person name="Grigoriev I.V."/>
            <person name="Corradi N."/>
            <person name="Roux C."/>
            <person name="Martin F."/>
        </authorList>
    </citation>
    <scope>NUCLEOTIDE SEQUENCE</scope>
    <source>
        <strain evidence="1">DAOM 197198</strain>
    </source>
</reference>
<dbReference type="STRING" id="747089.U9SK69"/>
<dbReference type="EMBL" id="KI300551">
    <property type="protein sequence ID" value="ERZ96333.1"/>
    <property type="molecule type" value="Genomic_DNA"/>
</dbReference>
<dbReference type="EMBL" id="AUPC02000102">
    <property type="protein sequence ID" value="POG71885.1"/>
    <property type="molecule type" value="Genomic_DNA"/>
</dbReference>
<protein>
    <recommendedName>
        <fullName evidence="4">F-box domain-containing protein</fullName>
    </recommendedName>
</protein>
<dbReference type="Proteomes" id="UP000018888">
    <property type="component" value="Unassembled WGS sequence"/>
</dbReference>
<dbReference type="VEuPathDB" id="FungiDB:RhiirFUN_010112"/>
<proteinExistence type="predicted"/>
<name>U9SK69_RHIID</name>
<dbReference type="HOGENOM" id="CLU_028913_2_1_1"/>
<keyword evidence="3" id="KW-1185">Reference proteome</keyword>
<organism evidence="1">
    <name type="scientific">Rhizophagus irregularis (strain DAOM 181602 / DAOM 197198 / MUCL 43194)</name>
    <name type="common">Arbuscular mycorrhizal fungus</name>
    <name type="synonym">Glomus intraradices</name>
    <dbReference type="NCBI Taxonomy" id="747089"/>
    <lineage>
        <taxon>Eukaryota</taxon>
        <taxon>Fungi</taxon>
        <taxon>Fungi incertae sedis</taxon>
        <taxon>Mucoromycota</taxon>
        <taxon>Glomeromycotina</taxon>
        <taxon>Glomeromycetes</taxon>
        <taxon>Glomerales</taxon>
        <taxon>Glomeraceae</taxon>
        <taxon>Rhizophagus</taxon>
    </lineage>
</organism>
<accession>U9SK69</accession>
<evidence type="ECO:0000313" key="3">
    <source>
        <dbReference type="Proteomes" id="UP000018888"/>
    </source>
</evidence>
<evidence type="ECO:0000313" key="1">
    <source>
        <dbReference type="EMBL" id="ERZ96333.1"/>
    </source>
</evidence>
<evidence type="ECO:0008006" key="4">
    <source>
        <dbReference type="Google" id="ProtNLM"/>
    </source>
</evidence>
<sequence>MACSKIFSGDLPEITSEILEHLRNDFSTLYSCILVNRLLCRTAIPLLWENPFSIPTQNCHFIEIYLHYLNESDKTKLDEIGFNSNLIPSNPLFNYPNFIKCLNTFRMVFFIEKWTVRAISTYKKTNNSYTYSSAINFKKFSKLIYSSLFNIFINNDVKLNIFETEIITDKNYEFFENVIEIILQNPNFIYNIKNLKLHIYNISDVNLSKINSFLTFLSSNCNNISSLYLRFQNMFIKTFSHIINSQQNLQKISFSCNIVPLHLLLSLKNSNYSNTLKTIVFYSVDFKNTVNLTEVFEQLNVLESIHILYCHSLNSIFVQQIINLSKPFKLKSLFTSEIFPIESFQLLLQKSGDYLENIGFESLTNSNELLLLIKTYCTKISIFELRGLDNQNTHSALNLIKNVSLNLNCLFIDNYSNYDDLSSIILRNLGKILPSRLEYLNLSFKIKLDDFKIFLKDSQNIFIKRLLIRNRMFKERVNILPYIKEYIMKNRRVEYLAIDEILNNDKKELYSLKDEVKEFGLYNIKVQSYDNLNICCYKYIRDI</sequence>
<evidence type="ECO:0000313" key="2">
    <source>
        <dbReference type="EMBL" id="POG71885.1"/>
    </source>
</evidence>